<dbReference type="InterPro" id="IPR007391">
    <property type="entry name" value="Vancomycin_resist_VanW"/>
</dbReference>
<proteinExistence type="predicted"/>
<keyword evidence="2" id="KW-1185">Reference proteome</keyword>
<dbReference type="RefSeq" id="WP_110046704.1">
    <property type="nucleotide sequence ID" value="NZ_CP054612.1"/>
</dbReference>
<evidence type="ECO:0000313" key="2">
    <source>
        <dbReference type="Proteomes" id="UP000246635"/>
    </source>
</evidence>
<gene>
    <name evidence="1" type="ORF">DFQ01_13035</name>
</gene>
<comment type="caution">
    <text evidence="1">The sequence shown here is derived from an EMBL/GenBank/DDBJ whole genome shotgun (WGS) entry which is preliminary data.</text>
</comment>
<dbReference type="Proteomes" id="UP000246635">
    <property type="component" value="Unassembled WGS sequence"/>
</dbReference>
<dbReference type="OrthoDB" id="9813301at2"/>
<organism evidence="1 2">
    <name type="scientific">Paenibacillus cellulosilyticus</name>
    <dbReference type="NCBI Taxonomy" id="375489"/>
    <lineage>
        <taxon>Bacteria</taxon>
        <taxon>Bacillati</taxon>
        <taxon>Bacillota</taxon>
        <taxon>Bacilli</taxon>
        <taxon>Bacillales</taxon>
        <taxon>Paenibacillaceae</taxon>
        <taxon>Paenibacillus</taxon>
    </lineage>
</organism>
<dbReference type="PANTHER" id="PTHR35788">
    <property type="entry name" value="EXPORTED PROTEIN-RELATED"/>
    <property type="match status" value="1"/>
</dbReference>
<evidence type="ECO:0000313" key="1">
    <source>
        <dbReference type="EMBL" id="PWV94470.1"/>
    </source>
</evidence>
<dbReference type="InterPro" id="IPR052913">
    <property type="entry name" value="Glycopeptide_resist_protein"/>
</dbReference>
<name>A0A2V2YLF4_9BACL</name>
<dbReference type="PANTHER" id="PTHR35788:SF1">
    <property type="entry name" value="EXPORTED PROTEIN"/>
    <property type="match status" value="1"/>
</dbReference>
<dbReference type="Pfam" id="PF04294">
    <property type="entry name" value="VanW"/>
    <property type="match status" value="1"/>
</dbReference>
<sequence>MKPIKRSRLRLMAGSHYFKLKRRLVWLFGNAKYAVRLEKEELPITTSKHHTPLLRKLKEVDMWLQYNKITNLKIAIQQLDKITIYPGETFSYWKLIGNPTKRKGYVEGMVLFYGGFKPGVGGGLCQLSNLIYWITLHTPLVVTERHRHSYDVFPDANRTQPFGSGATCSYNYLDLQIYNPTDEPYQLVLCMDDAYLYGEWRTTRPPLHTYEVYEKEHRISQEYWGGYVRSNAIYRKMYNLDGTLLADELITKNHALMMYQPFLEAEDMRRVYEH</sequence>
<dbReference type="EMBL" id="QGTQ01000030">
    <property type="protein sequence ID" value="PWV94470.1"/>
    <property type="molecule type" value="Genomic_DNA"/>
</dbReference>
<reference evidence="1 2" key="1">
    <citation type="submission" date="2018-05" db="EMBL/GenBank/DDBJ databases">
        <title>Genomic Encyclopedia of Type Strains, Phase III (KMG-III): the genomes of soil and plant-associated and newly described type strains.</title>
        <authorList>
            <person name="Whitman W."/>
        </authorList>
    </citation>
    <scope>NUCLEOTIDE SEQUENCE [LARGE SCALE GENOMIC DNA]</scope>
    <source>
        <strain evidence="1 2">CECT 5696</strain>
    </source>
</reference>
<dbReference type="AlphaFoldDB" id="A0A2V2YLF4"/>
<protein>
    <submittedName>
        <fullName evidence="1">Vancomycin resistance protein VanW</fullName>
    </submittedName>
</protein>
<accession>A0A2V2YLF4</accession>